<evidence type="ECO:0008006" key="5">
    <source>
        <dbReference type="Google" id="ProtNLM"/>
    </source>
</evidence>
<evidence type="ECO:0000256" key="1">
    <source>
        <dbReference type="SAM" id="MobiDB-lite"/>
    </source>
</evidence>
<dbReference type="EMBL" id="CAJGYM010000060">
    <property type="protein sequence ID" value="CAD6195756.1"/>
    <property type="molecule type" value="Genomic_DNA"/>
</dbReference>
<keyword evidence="2" id="KW-1133">Transmembrane helix</keyword>
<keyword evidence="4" id="KW-1185">Reference proteome</keyword>
<gene>
    <name evidence="3" type="ORF">CAUJ_LOCUS11675</name>
</gene>
<dbReference type="Proteomes" id="UP000835052">
    <property type="component" value="Unassembled WGS sequence"/>
</dbReference>
<name>A0A8S1HGL8_9PELO</name>
<feature type="compositionally biased region" description="Basic and acidic residues" evidence="1">
    <location>
        <begin position="267"/>
        <end position="276"/>
    </location>
</feature>
<evidence type="ECO:0000256" key="2">
    <source>
        <dbReference type="SAM" id="Phobius"/>
    </source>
</evidence>
<reference evidence="3" key="1">
    <citation type="submission" date="2020-10" db="EMBL/GenBank/DDBJ databases">
        <authorList>
            <person name="Kikuchi T."/>
        </authorList>
    </citation>
    <scope>NUCLEOTIDE SEQUENCE</scope>
    <source>
        <strain evidence="3">NKZ352</strain>
    </source>
</reference>
<accession>A0A8S1HGL8</accession>
<comment type="caution">
    <text evidence="3">The sequence shown here is derived from an EMBL/GenBank/DDBJ whole genome shotgun (WGS) entry which is preliminary data.</text>
</comment>
<feature type="transmembrane region" description="Helical" evidence="2">
    <location>
        <begin position="200"/>
        <end position="227"/>
    </location>
</feature>
<protein>
    <recommendedName>
        <fullName evidence="5">CX domain-containing protein</fullName>
    </recommendedName>
</protein>
<feature type="region of interest" description="Disordered" evidence="1">
    <location>
        <begin position="246"/>
        <end position="276"/>
    </location>
</feature>
<dbReference type="AlphaFoldDB" id="A0A8S1HGL8"/>
<evidence type="ECO:0000313" key="4">
    <source>
        <dbReference type="Proteomes" id="UP000835052"/>
    </source>
</evidence>
<keyword evidence="2" id="KW-0472">Membrane</keyword>
<organism evidence="3 4">
    <name type="scientific">Caenorhabditis auriculariae</name>
    <dbReference type="NCBI Taxonomy" id="2777116"/>
    <lineage>
        <taxon>Eukaryota</taxon>
        <taxon>Metazoa</taxon>
        <taxon>Ecdysozoa</taxon>
        <taxon>Nematoda</taxon>
        <taxon>Chromadorea</taxon>
        <taxon>Rhabditida</taxon>
        <taxon>Rhabditina</taxon>
        <taxon>Rhabditomorpha</taxon>
        <taxon>Rhabditoidea</taxon>
        <taxon>Rhabditidae</taxon>
        <taxon>Peloderinae</taxon>
        <taxon>Caenorhabditis</taxon>
    </lineage>
</organism>
<evidence type="ECO:0000313" key="3">
    <source>
        <dbReference type="EMBL" id="CAD6195756.1"/>
    </source>
</evidence>
<dbReference type="OrthoDB" id="5818583at2759"/>
<proteinExistence type="predicted"/>
<sequence>MTFPPRMFEQSKRAAAAAEAHAERRKHSLFRPVSALFFLDARVLGLARLCWEVGLICSNGRGREKGGKRARGSAHRARQCSAALPPTPRLSAFPSPPTNVLFMAAGSNSRWEGLVSPGNANIQYDTSGNRVLAQQTTILNPNSLVRSGLIGQQVNTIDPSFYDCIYNVANTGGTVIERCYKDIGCCNDGCCKNGDWHNKYGWAVALIVIFCILVIIAFVIWLVVWLFNRSKDKQLKREMYYEDTYSQMPTPQPTPTHYPPEQYSYDPARDRDNYRY</sequence>
<keyword evidence="2" id="KW-0812">Transmembrane</keyword>